<evidence type="ECO:0000256" key="2">
    <source>
        <dbReference type="ARBA" id="ARBA00022723"/>
    </source>
</evidence>
<reference evidence="8" key="1">
    <citation type="submission" date="2013-12" db="EMBL/GenBank/DDBJ databases">
        <authorList>
            <person name="Aslett M."/>
        </authorList>
    </citation>
    <scope>NUCLEOTIDE SEQUENCE [LARGE SCALE GENOMIC DNA]</scope>
    <source>
        <strain evidence="8">Lindley</strain>
    </source>
</reference>
<accession>A0A183BJ16</accession>
<dbReference type="Proteomes" id="UP000050741">
    <property type="component" value="Unassembled WGS sequence"/>
</dbReference>
<dbReference type="PANTHER" id="PTHR13184">
    <property type="entry name" value="37S RIBOSOMAL PROTEIN S22"/>
    <property type="match status" value="1"/>
</dbReference>
<dbReference type="AlphaFoldDB" id="A0A183BJ16"/>
<proteinExistence type="predicted"/>
<organism evidence="8 9">
    <name type="scientific">Globodera pallida</name>
    <name type="common">Potato cyst nematode worm</name>
    <name type="synonym">Heterodera pallida</name>
    <dbReference type="NCBI Taxonomy" id="36090"/>
    <lineage>
        <taxon>Eukaryota</taxon>
        <taxon>Metazoa</taxon>
        <taxon>Ecdysozoa</taxon>
        <taxon>Nematoda</taxon>
        <taxon>Chromadorea</taxon>
        <taxon>Rhabditida</taxon>
        <taxon>Tylenchina</taxon>
        <taxon>Tylenchomorpha</taxon>
        <taxon>Tylenchoidea</taxon>
        <taxon>Heteroderidae</taxon>
        <taxon>Heteroderinae</taxon>
        <taxon>Globodera</taxon>
    </lineage>
</organism>
<dbReference type="GO" id="GO:0006412">
    <property type="term" value="P:translation"/>
    <property type="evidence" value="ECO:0007669"/>
    <property type="project" value="InterPro"/>
</dbReference>
<dbReference type="GO" id="GO:0051536">
    <property type="term" value="F:iron-sulfur cluster binding"/>
    <property type="evidence" value="ECO:0007669"/>
    <property type="project" value="UniProtKB-KW"/>
</dbReference>
<dbReference type="Pfam" id="PF09243">
    <property type="entry name" value="Rsm22"/>
    <property type="match status" value="1"/>
</dbReference>
<keyword evidence="8" id="KW-1185">Reference proteome</keyword>
<dbReference type="GO" id="GO:0046872">
    <property type="term" value="F:metal ion binding"/>
    <property type="evidence" value="ECO:0007669"/>
    <property type="project" value="UniProtKB-KW"/>
</dbReference>
<evidence type="ECO:0000313" key="8">
    <source>
        <dbReference type="Proteomes" id="UP000050741"/>
    </source>
</evidence>
<evidence type="ECO:0000256" key="3">
    <source>
        <dbReference type="ARBA" id="ARBA00022946"/>
    </source>
</evidence>
<name>A0A183BJ16_GLOPA</name>
<evidence type="ECO:0000256" key="7">
    <source>
        <dbReference type="ARBA" id="ARBA00045681"/>
    </source>
</evidence>
<reference evidence="9" key="3">
    <citation type="submission" date="2016-06" db="UniProtKB">
        <authorList>
            <consortium name="WormBaseParasite"/>
        </authorList>
    </citation>
    <scope>IDENTIFICATION</scope>
</reference>
<dbReference type="WBParaSite" id="GPLIN_000059500">
    <property type="protein sequence ID" value="GPLIN_000059500"/>
    <property type="gene ID" value="GPLIN_000059500"/>
</dbReference>
<dbReference type="GO" id="GO:0005763">
    <property type="term" value="C:mitochondrial small ribosomal subunit"/>
    <property type="evidence" value="ECO:0007669"/>
    <property type="project" value="TreeGrafter"/>
</dbReference>
<protein>
    <submittedName>
        <fullName evidence="9">Methyltransferase-like protein 17, mitochondrial</fullName>
    </submittedName>
</protein>
<dbReference type="GO" id="GO:0008168">
    <property type="term" value="F:methyltransferase activity"/>
    <property type="evidence" value="ECO:0007669"/>
    <property type="project" value="InterPro"/>
</dbReference>
<keyword evidence="4" id="KW-0408">Iron</keyword>
<comment type="subcellular location">
    <subcellularLocation>
        <location evidence="1">Mitochondrion</location>
    </subcellularLocation>
</comment>
<dbReference type="PANTHER" id="PTHR13184:SF5">
    <property type="entry name" value="METHYLTRANSFERASE-LIKE PROTEIN 17, MITOCHONDRIAL"/>
    <property type="match status" value="1"/>
</dbReference>
<dbReference type="InterPro" id="IPR015324">
    <property type="entry name" value="Ribosomal_Rsm22-like"/>
</dbReference>
<comment type="function">
    <text evidence="7">Mitochondrial ribosome (mitoribosome) assembly factor. Binds at the interface of the head and body domains of the mitochondrial small ribosomal subunit (mt-SSU), occluding the mRNA channel and preventing compaction of the head domain towards the body. Probable inactive methyltransferase: retains the characteristic folding and ability to bind S-adenosyl-L-methionine, but it probably lost its methyltransferase activity.</text>
</comment>
<keyword evidence="6" id="KW-0496">Mitochondrion</keyword>
<dbReference type="InterPro" id="IPR052571">
    <property type="entry name" value="Mt_RNA_Methyltransferase"/>
</dbReference>
<evidence type="ECO:0000313" key="9">
    <source>
        <dbReference type="WBParaSite" id="GPLIN_000059500"/>
    </source>
</evidence>
<sequence>MRFPTRGRIVRSLRRCPLSVLAPPLLPVLSQSSAAKATPFDLKKARAPRTSLWTWALSNGIEKTSADGRVAHLTSINCGTEVKSIVKLSIPPKAIQNARVTKLSQLPAEAMEALGGIILDCKKTPKMLQNEADELSSTLDMRRFPASPEEVRIARRQIMNEMFEENPALMYQWENTKERPILSKEFDKEAQKRLASARYNWKPLKFKDKEASVIFALSRFGGYFAEMRRVLAEFDRNGFVPETVLDFGSGIGAAFWAAFERWEKSLTKIDQSKTWPQQDF</sequence>
<keyword evidence="5" id="KW-0411">Iron-sulfur</keyword>
<evidence type="ECO:0000256" key="4">
    <source>
        <dbReference type="ARBA" id="ARBA00023004"/>
    </source>
</evidence>
<dbReference type="GO" id="GO:0003735">
    <property type="term" value="F:structural constituent of ribosome"/>
    <property type="evidence" value="ECO:0007669"/>
    <property type="project" value="TreeGrafter"/>
</dbReference>
<evidence type="ECO:0000256" key="1">
    <source>
        <dbReference type="ARBA" id="ARBA00004173"/>
    </source>
</evidence>
<evidence type="ECO:0000256" key="5">
    <source>
        <dbReference type="ARBA" id="ARBA00023014"/>
    </source>
</evidence>
<evidence type="ECO:0000256" key="6">
    <source>
        <dbReference type="ARBA" id="ARBA00023128"/>
    </source>
</evidence>
<reference evidence="8" key="2">
    <citation type="submission" date="2014-05" db="EMBL/GenBank/DDBJ databases">
        <title>The genome and life-stage specific transcriptomes of Globodera pallida elucidate key aspects of plant parasitism by a cyst nematode.</title>
        <authorList>
            <person name="Cotton J.A."/>
            <person name="Lilley C.J."/>
            <person name="Jones L.M."/>
            <person name="Kikuchi T."/>
            <person name="Reid A.J."/>
            <person name="Thorpe P."/>
            <person name="Tsai I.J."/>
            <person name="Beasley H."/>
            <person name="Blok V."/>
            <person name="Cock P.J.A."/>
            <person name="Van den Akker S.E."/>
            <person name="Holroyd N."/>
            <person name="Hunt M."/>
            <person name="Mantelin S."/>
            <person name="Naghra H."/>
            <person name="Pain A."/>
            <person name="Palomares-Rius J.E."/>
            <person name="Zarowiecki M."/>
            <person name="Berriman M."/>
            <person name="Jones J.T."/>
            <person name="Urwin P.E."/>
        </authorList>
    </citation>
    <scope>NUCLEOTIDE SEQUENCE [LARGE SCALE GENOMIC DNA]</scope>
    <source>
        <strain evidence="8">Lindley</strain>
    </source>
</reference>
<keyword evidence="3" id="KW-0809">Transit peptide</keyword>
<keyword evidence="2" id="KW-0479">Metal-binding</keyword>